<feature type="binding site" evidence="9">
    <location>
        <position position="115"/>
    </location>
    <ligand>
        <name>Zn(2+)</name>
        <dbReference type="ChEBI" id="CHEBI:29105"/>
    </ligand>
</feature>
<evidence type="ECO:0000259" key="12">
    <source>
        <dbReference type="Pfam" id="PF08533"/>
    </source>
</evidence>
<dbReference type="PANTHER" id="PTHR36447">
    <property type="entry name" value="BETA-GALACTOSIDASE GANA"/>
    <property type="match status" value="1"/>
</dbReference>
<dbReference type="Gene3D" id="2.60.40.1180">
    <property type="entry name" value="Golgi alpha-mannosidase II"/>
    <property type="match status" value="1"/>
</dbReference>
<dbReference type="InterPro" id="IPR013739">
    <property type="entry name" value="Beta_galactosidase_C"/>
</dbReference>
<evidence type="ECO:0000256" key="4">
    <source>
        <dbReference type="ARBA" id="ARBA00022801"/>
    </source>
</evidence>
<evidence type="ECO:0000256" key="3">
    <source>
        <dbReference type="ARBA" id="ARBA00012756"/>
    </source>
</evidence>
<feature type="binding site" evidence="9">
    <location>
        <position position="160"/>
    </location>
    <ligand>
        <name>Zn(2+)</name>
        <dbReference type="ChEBI" id="CHEBI:29105"/>
    </ligand>
</feature>
<keyword evidence="9" id="KW-0479">Metal-binding</keyword>
<evidence type="ECO:0000259" key="11">
    <source>
        <dbReference type="Pfam" id="PF08532"/>
    </source>
</evidence>
<dbReference type="GO" id="GO:0009341">
    <property type="term" value="C:beta-galactosidase complex"/>
    <property type="evidence" value="ECO:0007669"/>
    <property type="project" value="InterPro"/>
</dbReference>
<evidence type="ECO:0000256" key="8">
    <source>
        <dbReference type="PIRSR" id="PIRSR001084-2"/>
    </source>
</evidence>
<proteinExistence type="inferred from homology"/>
<comment type="similarity">
    <text evidence="2 6">Belongs to the glycosyl hydrolase 42 family.</text>
</comment>
<feature type="binding site" evidence="9">
    <location>
        <position position="155"/>
    </location>
    <ligand>
        <name>Zn(2+)</name>
        <dbReference type="ChEBI" id="CHEBI:29105"/>
    </ligand>
</feature>
<dbReference type="Pfam" id="PF08533">
    <property type="entry name" value="Glyco_hydro_42C"/>
    <property type="match status" value="1"/>
</dbReference>
<evidence type="ECO:0000256" key="2">
    <source>
        <dbReference type="ARBA" id="ARBA00005940"/>
    </source>
</evidence>
<dbReference type="Gene3D" id="3.40.50.880">
    <property type="match status" value="1"/>
</dbReference>
<dbReference type="PIRSF" id="PIRSF001084">
    <property type="entry name" value="B-galactosidase"/>
    <property type="match status" value="1"/>
</dbReference>
<dbReference type="EC" id="3.2.1.23" evidence="3 6"/>
<reference evidence="13 14" key="1">
    <citation type="submission" date="2018-07" db="EMBL/GenBank/DDBJ databases">
        <title>Genomic Encyclopedia of Type Strains, Phase IV (KMG-IV): sequencing the most valuable type-strain genomes for metagenomic binning, comparative biology and taxonomic classification.</title>
        <authorList>
            <person name="Goeker M."/>
        </authorList>
    </citation>
    <scope>NUCLEOTIDE SEQUENCE [LARGE SCALE GENOMIC DNA]</scope>
    <source>
        <strain evidence="13 14">DSM 27016</strain>
    </source>
</reference>
<feature type="binding site" evidence="8">
    <location>
        <position position="318"/>
    </location>
    <ligand>
        <name>substrate</name>
    </ligand>
</feature>
<evidence type="ECO:0000256" key="1">
    <source>
        <dbReference type="ARBA" id="ARBA00001412"/>
    </source>
</evidence>
<gene>
    <name evidence="13" type="ORF">DFR58_12137</name>
</gene>
<dbReference type="InterPro" id="IPR029062">
    <property type="entry name" value="Class_I_gatase-like"/>
</dbReference>
<feature type="binding site" evidence="8">
    <location>
        <position position="149"/>
    </location>
    <ligand>
        <name>substrate</name>
    </ligand>
</feature>
<feature type="active site" description="Proton donor" evidence="7">
    <location>
        <position position="150"/>
    </location>
</feature>
<evidence type="ECO:0000256" key="9">
    <source>
        <dbReference type="PIRSR" id="PIRSR001084-3"/>
    </source>
</evidence>
<evidence type="ECO:0000259" key="10">
    <source>
        <dbReference type="Pfam" id="PF02449"/>
    </source>
</evidence>
<dbReference type="RefSeq" id="WP_114298900.1">
    <property type="nucleotide sequence ID" value="NZ_QPJT01000021.1"/>
</dbReference>
<dbReference type="InterPro" id="IPR013780">
    <property type="entry name" value="Glyco_hydro_b"/>
</dbReference>
<dbReference type="GO" id="GO:0006012">
    <property type="term" value="P:galactose metabolic process"/>
    <property type="evidence" value="ECO:0007669"/>
    <property type="project" value="InterPro"/>
</dbReference>
<dbReference type="SUPFAM" id="SSF51445">
    <property type="entry name" value="(Trans)glycosidases"/>
    <property type="match status" value="1"/>
</dbReference>
<dbReference type="InterPro" id="IPR003476">
    <property type="entry name" value="Glyco_hydro_42"/>
</dbReference>
<organism evidence="13 14">
    <name type="scientific">Anaerobacterium chartisolvens</name>
    <dbReference type="NCBI Taxonomy" id="1297424"/>
    <lineage>
        <taxon>Bacteria</taxon>
        <taxon>Bacillati</taxon>
        <taxon>Bacillota</taxon>
        <taxon>Clostridia</taxon>
        <taxon>Eubacteriales</taxon>
        <taxon>Oscillospiraceae</taxon>
        <taxon>Anaerobacterium</taxon>
    </lineage>
</organism>
<dbReference type="Pfam" id="PF08532">
    <property type="entry name" value="Glyco_hydro_42M"/>
    <property type="match status" value="1"/>
</dbReference>
<comment type="caution">
    <text evidence="13">The sequence shown here is derived from an EMBL/GenBank/DDBJ whole genome shotgun (WGS) entry which is preliminary data.</text>
</comment>
<feature type="domain" description="Beta-galactosidase trimerisation" evidence="11">
    <location>
        <begin position="401"/>
        <end position="604"/>
    </location>
</feature>
<comment type="catalytic activity">
    <reaction evidence="1 6">
        <text>Hydrolysis of terminal non-reducing beta-D-galactose residues in beta-D-galactosides.</text>
        <dbReference type="EC" id="3.2.1.23"/>
    </reaction>
</comment>
<keyword evidence="14" id="KW-1185">Reference proteome</keyword>
<dbReference type="InterPro" id="IPR017853">
    <property type="entry name" value="GH"/>
</dbReference>
<evidence type="ECO:0000256" key="6">
    <source>
        <dbReference type="PIRNR" id="PIRNR001084"/>
    </source>
</evidence>
<dbReference type="PANTHER" id="PTHR36447:SF1">
    <property type="entry name" value="BETA-GALACTOSIDASE GANA"/>
    <property type="match status" value="1"/>
</dbReference>
<dbReference type="Proteomes" id="UP000253034">
    <property type="component" value="Unassembled WGS sequence"/>
</dbReference>
<keyword evidence="4 6" id="KW-0378">Hydrolase</keyword>
<dbReference type="GO" id="GO:0046872">
    <property type="term" value="F:metal ion binding"/>
    <property type="evidence" value="ECO:0007669"/>
    <property type="project" value="UniProtKB-KW"/>
</dbReference>
<feature type="binding site" evidence="8">
    <location>
        <position position="111"/>
    </location>
    <ligand>
        <name>substrate</name>
    </ligand>
</feature>
<dbReference type="Gene3D" id="3.20.20.80">
    <property type="entry name" value="Glycosidases"/>
    <property type="match status" value="1"/>
</dbReference>
<sequence length="679" mass="77122">MLNPNFPVIYYGGDYNPDQWPEVIWKEDMRMFKAAGINIVTLPVFSWAKLQPSEEVYDFEWLDKVMDLVAQNEIKVCLATSTAAQPAWMSKKYPDILPVDINGHKRAHGGRVNFCPNSSVYRRFSTALAKKLAERYKDYPGLAVWHIANEYGNYCYCENCAASFRAWVKQRYGTIEEVNRRWNMSFWGHTIYDWDEIVAPSHLNEMWLDNGRQCTNFQGIALDYNRFMSDSSLQCYKAEYEAIKEITPDIPVTTNLMGTFKPLDYFKWARCMDVVSWDNYPSAVEPVSNVAMRHDLMRGLKDGQPFMLMEQTPSQQNWQQYNSLKRPGVMRLWSYQAVAHGADSVMFFQLRRSFGACEKYHGAVIAHAGHENTRVFNECAKLGAELKALGDKLIGSTARSKAAIMFDWDNWWAVEFSSGPSIRLKYLEQVEKYYRCLHSMNISIDMIGIESDLSAYEVVIAPVLYMVKPGTAKRLESFVEAGGVFITTFFSGIVNENDLVTLGGYPGELRKLLGIWVEEIDALFPEAKNSIVIKEELGTMKGTYSCGMLCDLMHLEGARELAVYGSDFYAGRPALTENLYGDGRAYYIASDPEEDFLKDFIGYICGAGDIGAALDVPENVELTQRFKENKEFTFVLNHNDFAVDINLGSGCFSELITGKTAQIMLSIEPKGVAILEREI</sequence>
<dbReference type="CDD" id="cd03143">
    <property type="entry name" value="A4_beta-galactosidase_middle_domain"/>
    <property type="match status" value="1"/>
</dbReference>
<dbReference type="AlphaFoldDB" id="A0A369AU36"/>
<dbReference type="GO" id="GO:0004565">
    <property type="term" value="F:beta-galactosidase activity"/>
    <property type="evidence" value="ECO:0007669"/>
    <property type="project" value="UniProtKB-EC"/>
</dbReference>
<evidence type="ECO:0000313" key="14">
    <source>
        <dbReference type="Proteomes" id="UP000253034"/>
    </source>
</evidence>
<evidence type="ECO:0000256" key="5">
    <source>
        <dbReference type="ARBA" id="ARBA00023295"/>
    </source>
</evidence>
<evidence type="ECO:0000313" key="13">
    <source>
        <dbReference type="EMBL" id="RCX12533.1"/>
    </source>
</evidence>
<dbReference type="InterPro" id="IPR013529">
    <property type="entry name" value="Glyco_hydro_42_N"/>
</dbReference>
<dbReference type="InterPro" id="IPR013738">
    <property type="entry name" value="Beta_galactosidase_Trimer"/>
</dbReference>
<protein>
    <recommendedName>
        <fullName evidence="3 6">Beta-galactosidase</fullName>
        <shortName evidence="6">Beta-gal</shortName>
        <ecNumber evidence="3 6">3.2.1.23</ecNumber>
    </recommendedName>
</protein>
<feature type="domain" description="Glycoside hydrolase family 42 N-terminal" evidence="10">
    <location>
        <begin position="14"/>
        <end position="388"/>
    </location>
</feature>
<feature type="domain" description="Beta-galactosidase C-terminal" evidence="12">
    <location>
        <begin position="620"/>
        <end position="677"/>
    </location>
</feature>
<dbReference type="Pfam" id="PF02449">
    <property type="entry name" value="Glyco_hydro_42"/>
    <property type="match status" value="1"/>
</dbReference>
<keyword evidence="5 6" id="KW-0326">Glycosidase</keyword>
<accession>A0A369AU36</accession>
<dbReference type="EMBL" id="QPJT01000021">
    <property type="protein sequence ID" value="RCX12533.1"/>
    <property type="molecule type" value="Genomic_DNA"/>
</dbReference>
<feature type="active site" description="Nucleophile" evidence="7">
    <location>
        <position position="310"/>
    </location>
</feature>
<feature type="binding site" evidence="9">
    <location>
        <position position="157"/>
    </location>
    <ligand>
        <name>Zn(2+)</name>
        <dbReference type="ChEBI" id="CHEBI:29105"/>
    </ligand>
</feature>
<evidence type="ECO:0000256" key="7">
    <source>
        <dbReference type="PIRSR" id="PIRSR001084-1"/>
    </source>
</evidence>
<name>A0A369AU36_9FIRM</name>
<dbReference type="SUPFAM" id="SSF52317">
    <property type="entry name" value="Class I glutamine amidotransferase-like"/>
    <property type="match status" value="1"/>
</dbReference>
<dbReference type="OrthoDB" id="9800974at2"/>
<keyword evidence="9" id="KW-0862">Zinc</keyword>